<dbReference type="SUPFAM" id="SSF51735">
    <property type="entry name" value="NAD(P)-binding Rossmann-fold domains"/>
    <property type="match status" value="1"/>
</dbReference>
<evidence type="ECO:0000256" key="1">
    <source>
        <dbReference type="ARBA" id="ARBA00022450"/>
    </source>
</evidence>
<comment type="caution">
    <text evidence="11">The sequence shown here is derived from an EMBL/GenBank/DDBJ whole genome shotgun (WGS) entry which is preliminary data.</text>
</comment>
<dbReference type="SMART" id="SM00827">
    <property type="entry name" value="PKS_AT"/>
    <property type="match status" value="1"/>
</dbReference>
<dbReference type="Pfam" id="PF00550">
    <property type="entry name" value="PP-binding"/>
    <property type="match status" value="1"/>
</dbReference>
<dbReference type="PANTHER" id="PTHR45681:SF6">
    <property type="entry name" value="POLYKETIDE SYNTHASE 37"/>
    <property type="match status" value="1"/>
</dbReference>
<gene>
    <name evidence="11" type="ORF">BGW36DRAFT_464557</name>
</gene>
<evidence type="ECO:0000256" key="4">
    <source>
        <dbReference type="ARBA" id="ARBA00023268"/>
    </source>
</evidence>
<dbReference type="RefSeq" id="XP_046067963.1">
    <property type="nucleotide sequence ID" value="XM_046222256.1"/>
</dbReference>
<dbReference type="InterPro" id="IPR014031">
    <property type="entry name" value="Ketoacyl_synth_C"/>
</dbReference>
<evidence type="ECO:0000259" key="9">
    <source>
        <dbReference type="PROSITE" id="PS52004"/>
    </source>
</evidence>
<dbReference type="GO" id="GO:0016746">
    <property type="term" value="F:acyltransferase activity"/>
    <property type="evidence" value="ECO:0007669"/>
    <property type="project" value="UniProtKB-KW"/>
</dbReference>
<dbReference type="Pfam" id="PF08242">
    <property type="entry name" value="Methyltransf_12"/>
    <property type="match status" value="1"/>
</dbReference>
<feature type="domain" description="PKS/mFAS DH" evidence="10">
    <location>
        <begin position="1273"/>
        <end position="1583"/>
    </location>
</feature>
<dbReference type="InterPro" id="IPR001227">
    <property type="entry name" value="Ac_transferase_dom_sf"/>
</dbReference>
<dbReference type="InterPro" id="IPR013217">
    <property type="entry name" value="Methyltransf_12"/>
</dbReference>
<evidence type="ECO:0000259" key="10">
    <source>
        <dbReference type="PROSITE" id="PS52019"/>
    </source>
</evidence>
<evidence type="ECO:0000313" key="11">
    <source>
        <dbReference type="EMBL" id="KAH8691966.1"/>
    </source>
</evidence>
<dbReference type="InterPro" id="IPR020841">
    <property type="entry name" value="PKS_Beta-ketoAc_synthase_dom"/>
</dbReference>
<keyword evidence="5" id="KW-0012">Acyltransferase</keyword>
<dbReference type="InterPro" id="IPR041068">
    <property type="entry name" value="HTH_51"/>
</dbReference>
<feature type="compositionally biased region" description="Acidic residues" evidence="7">
    <location>
        <begin position="1717"/>
        <end position="1731"/>
    </location>
</feature>
<feature type="compositionally biased region" description="Polar residues" evidence="7">
    <location>
        <begin position="1733"/>
        <end position="1742"/>
    </location>
</feature>
<dbReference type="Pfam" id="PF07993">
    <property type="entry name" value="NAD_binding_4"/>
    <property type="match status" value="1"/>
</dbReference>
<dbReference type="Pfam" id="PF16073">
    <property type="entry name" value="SAT"/>
    <property type="match status" value="1"/>
</dbReference>
<dbReference type="PANTHER" id="PTHR45681">
    <property type="entry name" value="POLYKETIDE SYNTHASE 44-RELATED"/>
    <property type="match status" value="1"/>
</dbReference>
<dbReference type="EMBL" id="JAJTJA010000011">
    <property type="protein sequence ID" value="KAH8691966.1"/>
    <property type="molecule type" value="Genomic_DNA"/>
</dbReference>
<feature type="region of interest" description="Disordered" evidence="7">
    <location>
        <begin position="1717"/>
        <end position="1752"/>
    </location>
</feature>
<dbReference type="Proteomes" id="UP001201262">
    <property type="component" value="Unassembled WGS sequence"/>
</dbReference>
<dbReference type="PROSITE" id="PS50075">
    <property type="entry name" value="CARRIER"/>
    <property type="match status" value="1"/>
</dbReference>
<dbReference type="InterPro" id="IPR029063">
    <property type="entry name" value="SAM-dependent_MTases_sf"/>
</dbReference>
<dbReference type="Gene3D" id="3.40.366.10">
    <property type="entry name" value="Malonyl-Coenzyme A Acyl Carrier Protein, domain 2"/>
    <property type="match status" value="2"/>
</dbReference>
<dbReference type="SMART" id="SM00823">
    <property type="entry name" value="PKS_PP"/>
    <property type="match status" value="1"/>
</dbReference>
<dbReference type="InterPro" id="IPR016039">
    <property type="entry name" value="Thiolase-like"/>
</dbReference>
<proteinExistence type="predicted"/>
<dbReference type="GO" id="GO:0031177">
    <property type="term" value="F:phosphopantetheine binding"/>
    <property type="evidence" value="ECO:0007669"/>
    <property type="project" value="InterPro"/>
</dbReference>
<evidence type="ECO:0000256" key="3">
    <source>
        <dbReference type="ARBA" id="ARBA00022679"/>
    </source>
</evidence>
<dbReference type="InterPro" id="IPR032088">
    <property type="entry name" value="SAT"/>
</dbReference>
<dbReference type="Pfam" id="PF18558">
    <property type="entry name" value="HTH_51"/>
    <property type="match status" value="1"/>
</dbReference>
<name>A0AAD4KHN8_9EURO</name>
<dbReference type="GO" id="GO:0044550">
    <property type="term" value="P:secondary metabolite biosynthetic process"/>
    <property type="evidence" value="ECO:0007669"/>
    <property type="project" value="UniProtKB-ARBA"/>
</dbReference>
<organism evidence="11 12">
    <name type="scientific">Talaromyces proteolyticus</name>
    <dbReference type="NCBI Taxonomy" id="1131652"/>
    <lineage>
        <taxon>Eukaryota</taxon>
        <taxon>Fungi</taxon>
        <taxon>Dikarya</taxon>
        <taxon>Ascomycota</taxon>
        <taxon>Pezizomycotina</taxon>
        <taxon>Eurotiomycetes</taxon>
        <taxon>Eurotiomycetidae</taxon>
        <taxon>Eurotiales</taxon>
        <taxon>Trichocomaceae</taxon>
        <taxon>Talaromyces</taxon>
        <taxon>Talaromyces sect. Bacilispori</taxon>
    </lineage>
</organism>
<evidence type="ECO:0000256" key="7">
    <source>
        <dbReference type="SAM" id="MobiDB-lite"/>
    </source>
</evidence>
<reference evidence="11" key="1">
    <citation type="submission" date="2021-12" db="EMBL/GenBank/DDBJ databases">
        <title>Convergent genome expansion in fungi linked to evolution of root-endophyte symbiosis.</title>
        <authorList>
            <consortium name="DOE Joint Genome Institute"/>
            <person name="Ke Y.-H."/>
            <person name="Bonito G."/>
            <person name="Liao H.-L."/>
            <person name="Looney B."/>
            <person name="Rojas-Flechas A."/>
            <person name="Nash J."/>
            <person name="Hameed K."/>
            <person name="Schadt C."/>
            <person name="Martin F."/>
            <person name="Crous P.W."/>
            <person name="Miettinen O."/>
            <person name="Magnuson J.K."/>
            <person name="Labbe J."/>
            <person name="Jacobson D."/>
            <person name="Doktycz M.J."/>
            <person name="Veneault-Fourrey C."/>
            <person name="Kuo A."/>
            <person name="Mondo S."/>
            <person name="Calhoun S."/>
            <person name="Riley R."/>
            <person name="Ohm R."/>
            <person name="LaButti K."/>
            <person name="Andreopoulos B."/>
            <person name="Pangilinan J."/>
            <person name="Nolan M."/>
            <person name="Tritt A."/>
            <person name="Clum A."/>
            <person name="Lipzen A."/>
            <person name="Daum C."/>
            <person name="Barry K."/>
            <person name="Grigoriev I.V."/>
            <person name="Vilgalys R."/>
        </authorList>
    </citation>
    <scope>NUCLEOTIDE SEQUENCE</scope>
    <source>
        <strain evidence="11">PMI_201</strain>
    </source>
</reference>
<dbReference type="Pfam" id="PF02801">
    <property type="entry name" value="Ketoacyl-synt_C"/>
    <property type="match status" value="1"/>
</dbReference>
<dbReference type="Gene3D" id="3.40.50.150">
    <property type="entry name" value="Vaccinia Virus protein VP39"/>
    <property type="match status" value="1"/>
</dbReference>
<feature type="active site" description="Proton donor; for dehydratase activity" evidence="6">
    <location>
        <position position="1490"/>
    </location>
</feature>
<dbReference type="InterPro" id="IPR036291">
    <property type="entry name" value="NAD(P)-bd_dom_sf"/>
</dbReference>
<dbReference type="GeneID" id="70252543"/>
<dbReference type="InterPro" id="IPR006162">
    <property type="entry name" value="Ppantetheine_attach_site"/>
</dbReference>
<dbReference type="Pfam" id="PF00109">
    <property type="entry name" value="ketoacyl-synt"/>
    <property type="match status" value="1"/>
</dbReference>
<feature type="domain" description="Ketosynthase family 3 (KS3)" evidence="9">
    <location>
        <begin position="370"/>
        <end position="786"/>
    </location>
</feature>
<accession>A0AAD4KHN8</accession>
<sequence>MMSQGKRVLIFGPQALSSHGSGFRAVQGTAKQLQWIVDTITSLPNYWSEFVERFPKYKVINGSKLLQCLIDWVQTGKLDFTDSEHLPNIILSPLVIITHITEYISYLDSTASSTVLERSTETLGFCMGFISALAVSISRDRRDIESYGSTAIRLAMIIGGIVDTQDIVNTNGVSKSLATAWNTPTAGDELREIIKKYPEAYISVSYDDQRATITTSAERIVTLQQELRSAGIVATEIGLYGRFHYKGYTGDVDEIIEFCESNPGLLLPDASRLIYRTRSNSGGGLLTEGRLHAHALKTILLDHSQWYQTVKEINNSELKDQDAVVVSFGPEPCVPPSILREIKSKVVHVSDIKNRSSKFALNNTPFIRKNDDIAVVGMSIKVAGADDVDEFWDLLCEAKSQHKEAPRNRVQFAKWREVDPQRKYFGNFLNDHDVFDQKFFKKSAREAASTDPQQRILLHVAYKALEQAGYFTSPEQDKNIGCFIGECAADYADNVACYQPNAFTATGNLKSFIAGKVSHYFGWTGTGLTIDTACSSSLVAVHLACKAILSGECNAALAGGVNMMNSPLWFQNLAAASFLSPTGQCKPFDANADGYCRGEGIAVVFLKKMSDAIRNGDQILGTISSTGVSQNQNCTPIFVPNAPSLSSLFRNVIRDAKVDASQISVVEAHGTGTQVGDPAEYDSIRQVLGGSKLRSKPLAFGSVKGLVGHTEATSGVVSLIKTLLMIQNKIIPAQPSFETQNPHLNATADDNMEIVTKMRDWTDKYRVALINNYGASGSNASAVVSEAPHLTGSNESTREAPVIDYPFKLYGKDERALKEYSRRLRKWLTTNNRAETEISNLAFNINRQSNPTLERSLIFTSRSGKQLAEKLGVIENGDLTSAGTVIQPTIRPIILCFGGQVSTFVGLSKEVFNNATVLAKYLNECDSICRSIGCESIFPGIFERNSVEDTVKLQLMLFATQFACAKSWIECGIQPAAVVGHSFGELTALCISGGISLKHAIEMIAGRAKIIKQSWGSEKGGMVAVEAYQDEVEKILSVSAEACAEEGEEAPTIACLNGPRSFTLAGSSRSIDITTETISKNPTYSKLRFKRLNVTNAFHSTLVQPLMKDLMKIGESIQFNEPIIPLERATEFSSTEPLTARYVADHMRNPVFFSQAIHRLSKKYSNAIFLEAGSNSTITNMASRALGSPAQFHFQPMNLTADSALQLLVDSTVSLWKQGATVTFWGHHRCQTYEYSPLMIPGYQFEKSRHWMEPVPAPISTTGPVVAQVTGEPKGLWSFVGYQDDSKRSARFSINTTTEKYLEFVSGHIIANTAPICPATVEVDIAVESLISLYPDFGASGLEPRICNVDNQSPICIDQSRSVWLDVQSEESDPHLWDWKIISDNGSPKNSTVHVTGKIIFVPVDNHEWRLEFSRYERLVGHQRCLSILNSDDADDIIQGRNIYRTFGEVVDYSNPYRGLQKLVGKGTESAGRVTKKYQGETWLDPLLSDAFSQVGGIWVNCMTEKDPGDMYIATGFEKWMRSPDVRADYKRPAVWDVFAYHQELPSEHSYLTDIFIFDSTNGKLMEVILGVNYHKVAKATMSKILARLSGLPSKTVTSAQVQFDSATANRSHENQASGPNKHEKEKKAKPSAAQDVVVKVRALLAEISGMEPHEISDDAQLADIGIDSLMGMELARELEGMFKCTLPSDELMNVTSFNELLKVVKDTLGVEVAEDGLEQESEGSQSEDESIFTPSSATSVSDLEDPKNVKSSQYATNSFSDSLELPSKTIIEAFEESRKLTDKFIDDYRCAGYMEIVLPRQTQLCVALTVEAFDQTGCPLRTSKAGEILERISHMPEHQRLVDYLYKMLEEARLVNLSDSKITRTAISTPSKSSEAILDQLLRDFPDHEWANRLTYFAGSRLADVLKGNCDGIKLIFGSDEGRRLVTGLYGDSLLNKLANVQMQDMVERVASRIPKDKGPLKILELGAGTGGTTKGMVALLSKLNIPVEYTFTDLAGSFVAAARKTFKEYPFMKYRVHDIEKPPANDLIGTQHIIIASNAIHATHNLMKSTENVRKALRSDGFLMMLEMTSPVFWVDLIFGLFEGWWLFDDGRQHAIAHQTVWERGLKSVGYGHVDWTDGNSPELDIQRVIIALASGPQFDRQPVPPLPKPEIQLEVGSERKAAIKGYISKYSEGFNIQAPSGKITSNDDKCVLITGGSGSLGSHIVSHIATITNVKKIICLNRRSTTERNPEARQFKAMKDRGLLLDETSQCKVQVLQTITSKPMLGLQSSEYEELLSSVTHIVHNAWPMTGKRPVSGLETQFQVIRNLIDLARDISSRREKGFKVTFQLISSIAVVGHYPLWSGNVVVPEERVSLNSVLPNGYGDAKFVCERILDETLHNYPEQFRVMSVRPGQIAGSKITGYWNPMEHLSFLFKSSQTLKALPDFNGDLCWTPVDDVAGTCSDLLLSDRMPYPVYHVDNPVRQPWREMIPVLADALDIPRTNIFPFKEWVRKVRSFPGSTEWDNPAAMLIDFLDDNFLRMSCGGLLLDTAKSCEHSSTLARVTPVSAEVTKKFIQRWKDTGFLN</sequence>
<dbReference type="InterPro" id="IPR042104">
    <property type="entry name" value="PKS_dehydratase_sf"/>
</dbReference>
<evidence type="ECO:0000256" key="2">
    <source>
        <dbReference type="ARBA" id="ARBA00022553"/>
    </source>
</evidence>
<dbReference type="InterPro" id="IPR009081">
    <property type="entry name" value="PP-bd_ACP"/>
</dbReference>
<keyword evidence="1" id="KW-0596">Phosphopantetheine</keyword>
<keyword evidence="2" id="KW-0597">Phosphoprotein</keyword>
<dbReference type="PROSITE" id="PS00012">
    <property type="entry name" value="PHOSPHOPANTETHEINE"/>
    <property type="match status" value="1"/>
</dbReference>
<dbReference type="InterPro" id="IPR014043">
    <property type="entry name" value="Acyl_transferase_dom"/>
</dbReference>
<dbReference type="PROSITE" id="PS52019">
    <property type="entry name" value="PKS_MFAS_DH"/>
    <property type="match status" value="1"/>
</dbReference>
<evidence type="ECO:0000259" key="8">
    <source>
        <dbReference type="PROSITE" id="PS50075"/>
    </source>
</evidence>
<evidence type="ECO:0000256" key="5">
    <source>
        <dbReference type="ARBA" id="ARBA00023315"/>
    </source>
</evidence>
<dbReference type="SUPFAM" id="SSF47336">
    <property type="entry name" value="ACP-like"/>
    <property type="match status" value="1"/>
</dbReference>
<dbReference type="SMART" id="SM00825">
    <property type="entry name" value="PKS_KS"/>
    <property type="match status" value="1"/>
</dbReference>
<dbReference type="InterPro" id="IPR050444">
    <property type="entry name" value="Polyketide_Synthase"/>
</dbReference>
<dbReference type="InterPro" id="IPR013120">
    <property type="entry name" value="FAR_NAD-bd"/>
</dbReference>
<dbReference type="Gene3D" id="3.40.47.10">
    <property type="match status" value="1"/>
</dbReference>
<dbReference type="Gene3D" id="3.30.70.3290">
    <property type="match status" value="1"/>
</dbReference>
<dbReference type="SUPFAM" id="SSF53335">
    <property type="entry name" value="S-adenosyl-L-methionine-dependent methyltransferases"/>
    <property type="match status" value="1"/>
</dbReference>
<keyword evidence="12" id="KW-1185">Reference proteome</keyword>
<dbReference type="InterPro" id="IPR014030">
    <property type="entry name" value="Ketoacyl_synth_N"/>
</dbReference>
<dbReference type="SUPFAM" id="SSF52151">
    <property type="entry name" value="FabD/lysophospholipase-like"/>
    <property type="match status" value="1"/>
</dbReference>
<dbReference type="InterPro" id="IPR016035">
    <property type="entry name" value="Acyl_Trfase/lysoPLipase"/>
</dbReference>
<dbReference type="Gene3D" id="1.10.1200.10">
    <property type="entry name" value="ACP-like"/>
    <property type="match status" value="1"/>
</dbReference>
<feature type="compositionally biased region" description="Polar residues" evidence="7">
    <location>
        <begin position="1607"/>
        <end position="1619"/>
    </location>
</feature>
<dbReference type="InterPro" id="IPR020806">
    <property type="entry name" value="PKS_PP-bd"/>
</dbReference>
<dbReference type="Gene3D" id="3.40.50.720">
    <property type="entry name" value="NAD(P)-binding Rossmann-like Domain"/>
    <property type="match status" value="1"/>
</dbReference>
<dbReference type="InterPro" id="IPR049900">
    <property type="entry name" value="PKS_mFAS_DH"/>
</dbReference>
<keyword evidence="3" id="KW-0808">Transferase</keyword>
<evidence type="ECO:0000313" key="12">
    <source>
        <dbReference type="Proteomes" id="UP001201262"/>
    </source>
</evidence>
<feature type="domain" description="Carrier" evidence="8">
    <location>
        <begin position="1635"/>
        <end position="1709"/>
    </location>
</feature>
<protein>
    <submittedName>
        <fullName evidence="11">Polyketide synthase</fullName>
    </submittedName>
</protein>
<evidence type="ECO:0000256" key="6">
    <source>
        <dbReference type="PROSITE-ProRule" id="PRU01363"/>
    </source>
</evidence>
<dbReference type="CDD" id="cd00833">
    <property type="entry name" value="PKS"/>
    <property type="match status" value="1"/>
</dbReference>
<feature type="region of interest" description="C-terminal hotdog fold" evidence="6">
    <location>
        <begin position="1434"/>
        <end position="1583"/>
    </location>
</feature>
<dbReference type="InterPro" id="IPR036736">
    <property type="entry name" value="ACP-like_sf"/>
</dbReference>
<keyword evidence="4" id="KW-0511">Multifunctional enzyme</keyword>
<dbReference type="SUPFAM" id="SSF53901">
    <property type="entry name" value="Thiolase-like"/>
    <property type="match status" value="1"/>
</dbReference>
<dbReference type="PROSITE" id="PS52004">
    <property type="entry name" value="KS3_2"/>
    <property type="match status" value="1"/>
</dbReference>
<dbReference type="Pfam" id="PF00698">
    <property type="entry name" value="Acyl_transf_1"/>
    <property type="match status" value="1"/>
</dbReference>
<dbReference type="SMART" id="SM01294">
    <property type="entry name" value="PKS_PP_betabranch"/>
    <property type="match status" value="1"/>
</dbReference>
<feature type="region of interest" description="N-terminal hotdog fold" evidence="6">
    <location>
        <begin position="1273"/>
        <end position="1406"/>
    </location>
</feature>
<feature type="region of interest" description="Disordered" evidence="7">
    <location>
        <begin position="1607"/>
        <end position="1634"/>
    </location>
</feature>
<feature type="active site" description="Proton acceptor; for dehydratase activity" evidence="6">
    <location>
        <position position="1308"/>
    </location>
</feature>
<dbReference type="Gene3D" id="3.10.129.110">
    <property type="entry name" value="Polyketide synthase dehydratase"/>
    <property type="match status" value="1"/>
</dbReference>